<keyword evidence="1" id="KW-0808">Transferase</keyword>
<dbReference type="EMBL" id="JANIBK010000248">
    <property type="protein sequence ID" value="MCQ8130873.1"/>
    <property type="molecule type" value="Genomic_DNA"/>
</dbReference>
<accession>A0ABT1UAJ8</accession>
<comment type="caution">
    <text evidence="4">The sequence shown here is derived from an EMBL/GenBank/DDBJ whole genome shotgun (WGS) entry which is preliminary data.</text>
</comment>
<feature type="domain" description="Glycosyl transferase family 1" evidence="2">
    <location>
        <begin position="204"/>
        <end position="354"/>
    </location>
</feature>
<feature type="domain" description="Glycosyltransferase subfamily 4-like N-terminal" evidence="3">
    <location>
        <begin position="16"/>
        <end position="174"/>
    </location>
</feature>
<dbReference type="CDD" id="cd03809">
    <property type="entry name" value="GT4_MtfB-like"/>
    <property type="match status" value="1"/>
</dbReference>
<dbReference type="Pfam" id="PF13439">
    <property type="entry name" value="Glyco_transf_4"/>
    <property type="match status" value="1"/>
</dbReference>
<dbReference type="PANTHER" id="PTHR46401:SF2">
    <property type="entry name" value="GLYCOSYLTRANSFERASE WBBK-RELATED"/>
    <property type="match status" value="1"/>
</dbReference>
<evidence type="ECO:0000256" key="1">
    <source>
        <dbReference type="ARBA" id="ARBA00022679"/>
    </source>
</evidence>
<evidence type="ECO:0000259" key="2">
    <source>
        <dbReference type="Pfam" id="PF00534"/>
    </source>
</evidence>
<dbReference type="RefSeq" id="WP_256617268.1">
    <property type="nucleotide sequence ID" value="NZ_JANIBK010000248.1"/>
</dbReference>
<proteinExistence type="predicted"/>
<name>A0ABT1UAJ8_9GAMM</name>
<dbReference type="PANTHER" id="PTHR46401">
    <property type="entry name" value="GLYCOSYLTRANSFERASE WBBK-RELATED"/>
    <property type="match status" value="1"/>
</dbReference>
<keyword evidence="5" id="KW-1185">Reference proteome</keyword>
<reference evidence="4 5" key="1">
    <citation type="submission" date="2022-07" db="EMBL/GenBank/DDBJ databases">
        <title>Methylomonas rivi sp. nov., Methylomonas rosea sp. nov., Methylomonas aureus sp. nov. and Methylomonas subterranea sp. nov., four novel methanotrophs isolated from a freshwater creek and the deep terrestrial subsurface.</title>
        <authorList>
            <person name="Abin C."/>
            <person name="Sankaranarayanan K."/>
            <person name="Garner C."/>
            <person name="Sindelar R."/>
            <person name="Kotary K."/>
            <person name="Garner R."/>
            <person name="Barclay S."/>
            <person name="Lawson P."/>
            <person name="Krumholz L."/>
        </authorList>
    </citation>
    <scope>NUCLEOTIDE SEQUENCE [LARGE SCALE GENOMIC DNA]</scope>
    <source>
        <strain evidence="4 5">WSC-6</strain>
    </source>
</reference>
<gene>
    <name evidence="4" type="ORF">NP596_20630</name>
</gene>
<dbReference type="Pfam" id="PF00534">
    <property type="entry name" value="Glycos_transf_1"/>
    <property type="match status" value="1"/>
</dbReference>
<organism evidence="4 5">
    <name type="scientific">Methylomonas rivi</name>
    <dbReference type="NCBI Taxonomy" id="2952226"/>
    <lineage>
        <taxon>Bacteria</taxon>
        <taxon>Pseudomonadati</taxon>
        <taxon>Pseudomonadota</taxon>
        <taxon>Gammaproteobacteria</taxon>
        <taxon>Methylococcales</taxon>
        <taxon>Methylococcaceae</taxon>
        <taxon>Methylomonas</taxon>
    </lineage>
</organism>
<evidence type="ECO:0000259" key="3">
    <source>
        <dbReference type="Pfam" id="PF13439"/>
    </source>
</evidence>
<dbReference type="InterPro" id="IPR028098">
    <property type="entry name" value="Glyco_trans_4-like_N"/>
</dbReference>
<dbReference type="Proteomes" id="UP001524586">
    <property type="component" value="Unassembled WGS sequence"/>
</dbReference>
<evidence type="ECO:0000313" key="5">
    <source>
        <dbReference type="Proteomes" id="UP001524586"/>
    </source>
</evidence>
<evidence type="ECO:0000313" key="4">
    <source>
        <dbReference type="EMBL" id="MCQ8130873.1"/>
    </source>
</evidence>
<dbReference type="SUPFAM" id="SSF53756">
    <property type="entry name" value="UDP-Glycosyltransferase/glycogen phosphorylase"/>
    <property type="match status" value="1"/>
</dbReference>
<protein>
    <submittedName>
        <fullName evidence="4">Glycosyltransferase family 4 protein</fullName>
    </submittedName>
</protein>
<dbReference type="Gene3D" id="3.40.50.2000">
    <property type="entry name" value="Glycogen Phosphorylase B"/>
    <property type="match status" value="2"/>
</dbReference>
<dbReference type="InterPro" id="IPR001296">
    <property type="entry name" value="Glyco_trans_1"/>
</dbReference>
<sequence length="380" mass="42656">MDIILSTDAIRQPLTGIGRYTSQLAWQLTQRRDIGEIWFSHGEKLLRHIPEPRRQPTAVAWLRNGFCKYGPLLDAYRKIHSFGKASSIRHLNNAVYHGTNYYLPKFAGRSVVTIHDISIFTLPDCHREDRVKFLRKETALALRRAAAVITVSEFSKREIMAQFNWPAERIYVTPLASAGIFYPRPDTELTPLLKPSRLLPGGYCLYVGTVEPRKNLGVLLDAYERLPPYLRGLFPLVLAGHSGWNNRALLDRIRRAAREGWLRYPGFVPDSLLPALFAGARLFVFPSFYEGFGLPVLEAMSSGVPVICADTASLPEVAGNAAAMFAPQDTERLASLIAMGLENREWRAAARENGLRQAARFSWEACAELTLRAYAAASRL</sequence>